<dbReference type="Proteomes" id="UP000095759">
    <property type="component" value="Unassembled WGS sequence"/>
</dbReference>
<dbReference type="EMBL" id="MEHJ01000002">
    <property type="protein sequence ID" value="OEJ21706.1"/>
    <property type="molecule type" value="Genomic_DNA"/>
</dbReference>
<organism evidence="2 3">
    <name type="scientific">Streptomyces agglomeratus</name>
    <dbReference type="NCBI Taxonomy" id="285458"/>
    <lineage>
        <taxon>Bacteria</taxon>
        <taxon>Bacillati</taxon>
        <taxon>Actinomycetota</taxon>
        <taxon>Actinomycetes</taxon>
        <taxon>Kitasatosporales</taxon>
        <taxon>Streptomycetaceae</taxon>
        <taxon>Streptomyces</taxon>
    </lineage>
</organism>
<reference evidence="2 3" key="1">
    <citation type="submission" date="2016-08" db="EMBL/GenBank/DDBJ databases">
        <title>Complete genome sequence of Streptomyces agglomeratus strain 6-3-2, a novel anti-MRSA actinomycete isolated from Wuli of Tebit, China.</title>
        <authorList>
            <person name="Chen X."/>
        </authorList>
    </citation>
    <scope>NUCLEOTIDE SEQUENCE [LARGE SCALE GENOMIC DNA]</scope>
    <source>
        <strain evidence="2 3">6-3-2</strain>
    </source>
</reference>
<dbReference type="AlphaFoldDB" id="A0A1E5NZG3"/>
<comment type="caution">
    <text evidence="2">The sequence shown here is derived from an EMBL/GenBank/DDBJ whole genome shotgun (WGS) entry which is preliminary data.</text>
</comment>
<keyword evidence="1" id="KW-0175">Coiled coil</keyword>
<evidence type="ECO:0000313" key="2">
    <source>
        <dbReference type="EMBL" id="OEJ21706.1"/>
    </source>
</evidence>
<dbReference type="OrthoDB" id="4548279at2"/>
<accession>A0A1E5NZG3</accession>
<evidence type="ECO:0000313" key="3">
    <source>
        <dbReference type="Proteomes" id="UP000095759"/>
    </source>
</evidence>
<protein>
    <submittedName>
        <fullName evidence="2">Uncharacterized protein</fullName>
    </submittedName>
</protein>
<name>A0A1E5NZG3_9ACTN</name>
<evidence type="ECO:0000256" key="1">
    <source>
        <dbReference type="SAM" id="Coils"/>
    </source>
</evidence>
<keyword evidence="3" id="KW-1185">Reference proteome</keyword>
<sequence length="163" mass="17525">MPSVMGMLEARESAARVRVEELRAEADRVRAELAEAEAVLERRVVALVELAEVLAAGAVPQEPVRPAPVPVEVKEPVAGSVVPEWCEGVTAQVLAPEYRRLLAVLEANSGGEGLRAKDLAARLGLELVPAKVEGVRVKAKRLVARGWLAEDRPGLFILRCPAE</sequence>
<proteinExistence type="predicted"/>
<feature type="coiled-coil region" evidence="1">
    <location>
        <begin position="12"/>
        <end position="39"/>
    </location>
</feature>
<gene>
    <name evidence="2" type="ORF">AS594_37860</name>
</gene>